<comment type="similarity">
    <text evidence="1">Belongs to the aldo/keto reductase family.</text>
</comment>
<feature type="site" description="Lowers pKa of active site Tyr" evidence="5">
    <location>
        <position position="86"/>
    </location>
</feature>
<evidence type="ECO:0000256" key="2">
    <source>
        <dbReference type="ARBA" id="ARBA00023002"/>
    </source>
</evidence>
<dbReference type="PROSITE" id="PS00062">
    <property type="entry name" value="ALDOKETO_REDUCTASE_2"/>
    <property type="match status" value="1"/>
</dbReference>
<dbReference type="GO" id="GO:0033707">
    <property type="term" value="F:3''-deamino-3''-oxonicotianamine reductase activity"/>
    <property type="evidence" value="ECO:0007669"/>
    <property type="project" value="UniProtKB-ARBA"/>
</dbReference>
<keyword evidence="2" id="KW-0560">Oxidoreductase</keyword>
<name>A0AAQ3L7G2_9LILI</name>
<dbReference type="Proteomes" id="UP001327560">
    <property type="component" value="Chromosome 9"/>
</dbReference>
<evidence type="ECO:0000256" key="5">
    <source>
        <dbReference type="PIRSR" id="PIRSR000097-3"/>
    </source>
</evidence>
<dbReference type="InterPro" id="IPR036812">
    <property type="entry name" value="NAD(P)_OxRdtase_dom_sf"/>
</dbReference>
<gene>
    <name evidence="7" type="ORF">Cni_G28955</name>
</gene>
<dbReference type="InterPro" id="IPR018170">
    <property type="entry name" value="Aldo/ket_reductase_CS"/>
</dbReference>
<dbReference type="AlphaFoldDB" id="A0AAQ3L7G2"/>
<dbReference type="PIRSF" id="PIRSF000097">
    <property type="entry name" value="AKR"/>
    <property type="match status" value="1"/>
</dbReference>
<dbReference type="InterPro" id="IPR023210">
    <property type="entry name" value="NADP_OxRdtase_dom"/>
</dbReference>
<evidence type="ECO:0000256" key="1">
    <source>
        <dbReference type="ARBA" id="ARBA00007905"/>
    </source>
</evidence>
<evidence type="ECO:0000259" key="6">
    <source>
        <dbReference type="Pfam" id="PF00248"/>
    </source>
</evidence>
<feature type="binding site" evidence="4">
    <location>
        <position position="119"/>
    </location>
    <ligand>
        <name>substrate</name>
    </ligand>
</feature>
<dbReference type="GO" id="GO:0019290">
    <property type="term" value="P:siderophore biosynthetic process"/>
    <property type="evidence" value="ECO:0007669"/>
    <property type="project" value="UniProtKB-ARBA"/>
</dbReference>
<dbReference type="EMBL" id="CP136898">
    <property type="protein sequence ID" value="WOL20153.1"/>
    <property type="molecule type" value="Genomic_DNA"/>
</dbReference>
<feature type="active site" description="Proton donor" evidence="3">
    <location>
        <position position="56"/>
    </location>
</feature>
<keyword evidence="8" id="KW-1185">Reference proteome</keyword>
<dbReference type="SUPFAM" id="SSF51430">
    <property type="entry name" value="NAD(P)-linked oxidoreductase"/>
    <property type="match status" value="1"/>
</dbReference>
<dbReference type="GO" id="GO:1990641">
    <property type="term" value="P:response to iron ion starvation"/>
    <property type="evidence" value="ECO:0007669"/>
    <property type="project" value="UniProtKB-ARBA"/>
</dbReference>
<organism evidence="7 8">
    <name type="scientific">Canna indica</name>
    <name type="common">Indian-shot</name>
    <dbReference type="NCBI Taxonomy" id="4628"/>
    <lineage>
        <taxon>Eukaryota</taxon>
        <taxon>Viridiplantae</taxon>
        <taxon>Streptophyta</taxon>
        <taxon>Embryophyta</taxon>
        <taxon>Tracheophyta</taxon>
        <taxon>Spermatophyta</taxon>
        <taxon>Magnoliopsida</taxon>
        <taxon>Liliopsida</taxon>
        <taxon>Zingiberales</taxon>
        <taxon>Cannaceae</taxon>
        <taxon>Canna</taxon>
    </lineage>
</organism>
<protein>
    <submittedName>
        <fullName evidence="7">Non-functional NADPH-dependent codeinone reductase 2</fullName>
    </submittedName>
</protein>
<evidence type="ECO:0000256" key="4">
    <source>
        <dbReference type="PIRSR" id="PIRSR000097-2"/>
    </source>
</evidence>
<dbReference type="Gene3D" id="3.20.20.100">
    <property type="entry name" value="NADP-dependent oxidoreductase domain"/>
    <property type="match status" value="1"/>
</dbReference>
<proteinExistence type="inferred from homology"/>
<dbReference type="CDD" id="cd19124">
    <property type="entry name" value="AKR_AKR4A_4B"/>
    <property type="match status" value="1"/>
</dbReference>
<dbReference type="InterPro" id="IPR020471">
    <property type="entry name" value="AKR"/>
</dbReference>
<evidence type="ECO:0000313" key="7">
    <source>
        <dbReference type="EMBL" id="WOL20153.1"/>
    </source>
</evidence>
<accession>A0AAQ3L7G2</accession>
<dbReference type="FunFam" id="3.20.20.100:FF:000014">
    <property type="entry name" value="NAD(P)-linked oxidoreductase superfamily protein"/>
    <property type="match status" value="1"/>
</dbReference>
<sequence length="322" mass="36168">MGIPDVTLSSASSTRPLPVLGLGTGGYPFTFDAKKKLAVLHAIELGYHHLDTSSLYQTEQGIGEAVAESLRRGLINSRADLFITSKLWCTDAHSHGVIPAIRESLRNLKMDYLDLYLIHWPLSQKPGSCPFPIKSEDIVPLDLKSVWEAMEECQRLGLAKSIGVSNFTQKKLMELLEIAKIPPAVNQVELNPVWQQVKLREFCKEKGIHVIAYSPLGGQISSSSRNLVMESEVLQDIAKAKGKSVAQVSLRWIYEQGACMVAKSLNKERLKENMEIFDWQLNDEDHQKISQIPQCKRISLHSLLSPEERSKSFDLLDYEIID</sequence>
<dbReference type="PROSITE" id="PS00063">
    <property type="entry name" value="ALDOKETO_REDUCTASE_3"/>
    <property type="match status" value="1"/>
</dbReference>
<feature type="domain" description="NADP-dependent oxidoreductase" evidence="6">
    <location>
        <begin position="20"/>
        <end position="292"/>
    </location>
</feature>
<evidence type="ECO:0000313" key="8">
    <source>
        <dbReference type="Proteomes" id="UP001327560"/>
    </source>
</evidence>
<evidence type="ECO:0000256" key="3">
    <source>
        <dbReference type="PIRSR" id="PIRSR000097-1"/>
    </source>
</evidence>
<dbReference type="InterPro" id="IPR044497">
    <property type="entry name" value="AKR4A/B"/>
</dbReference>
<dbReference type="Pfam" id="PF00248">
    <property type="entry name" value="Aldo_ket_red"/>
    <property type="match status" value="1"/>
</dbReference>
<dbReference type="PANTHER" id="PTHR11732">
    <property type="entry name" value="ALDO/KETO REDUCTASE"/>
    <property type="match status" value="1"/>
</dbReference>
<dbReference type="PRINTS" id="PR00069">
    <property type="entry name" value="ALDKETRDTASE"/>
</dbReference>
<reference evidence="7 8" key="1">
    <citation type="submission" date="2023-10" db="EMBL/GenBank/DDBJ databases">
        <title>Chromosome-scale genome assembly provides insights into flower coloration mechanisms of Canna indica.</title>
        <authorList>
            <person name="Li C."/>
        </authorList>
    </citation>
    <scope>NUCLEOTIDE SEQUENCE [LARGE SCALE GENOMIC DNA]</scope>
    <source>
        <tissue evidence="7">Flower</tissue>
    </source>
</reference>